<dbReference type="PANTHER" id="PTHR36813">
    <property type="entry name" value="TRANSMEMBRANE PROTEIN"/>
    <property type="match status" value="1"/>
</dbReference>
<dbReference type="Proteomes" id="UP001180020">
    <property type="component" value="Unassembled WGS sequence"/>
</dbReference>
<keyword evidence="2" id="KW-0564">Palmitate</keyword>
<proteinExistence type="predicted"/>
<feature type="region of interest" description="Disordered" evidence="4">
    <location>
        <begin position="1"/>
        <end position="50"/>
    </location>
</feature>
<name>A0AAV9EWZ9_ACOCL</name>
<comment type="caution">
    <text evidence="5">The sequence shown here is derived from an EMBL/GenBank/DDBJ whole genome shotgun (WGS) entry which is preliminary data.</text>
</comment>
<evidence type="ECO:0000313" key="6">
    <source>
        <dbReference type="Proteomes" id="UP001180020"/>
    </source>
</evidence>
<dbReference type="AlphaFoldDB" id="A0AAV9EWZ9"/>
<keyword evidence="6" id="KW-1185">Reference proteome</keyword>
<dbReference type="Pfam" id="PF15811">
    <property type="entry name" value="SVIP"/>
    <property type="match status" value="1"/>
</dbReference>
<evidence type="ECO:0000256" key="3">
    <source>
        <dbReference type="ARBA" id="ARBA00023288"/>
    </source>
</evidence>
<feature type="compositionally biased region" description="Basic and acidic residues" evidence="4">
    <location>
        <begin position="99"/>
        <end position="109"/>
    </location>
</feature>
<gene>
    <name evidence="5" type="ORF">QJS10_CPA05g01201</name>
</gene>
<evidence type="ECO:0000256" key="2">
    <source>
        <dbReference type="ARBA" id="ARBA00023139"/>
    </source>
</evidence>
<dbReference type="InterPro" id="IPR031632">
    <property type="entry name" value="SVIP"/>
</dbReference>
<accession>A0AAV9EWZ9</accession>
<sequence length="109" mass="12151">MPSCFACFSSPSKKERRREEDRLASQDARSKAADAAQKRQEQFEKSAAGRAARAQIAVNAKRAASSNKGEPVLKGSLFRETCSRGVTRGTLAHQGRMTRRLEQRRIKND</sequence>
<reference evidence="5" key="1">
    <citation type="journal article" date="2023" name="Nat. Commun.">
        <title>Diploid and tetraploid genomes of Acorus and the evolution of monocots.</title>
        <authorList>
            <person name="Ma L."/>
            <person name="Liu K.W."/>
            <person name="Li Z."/>
            <person name="Hsiao Y.Y."/>
            <person name="Qi Y."/>
            <person name="Fu T."/>
            <person name="Tang G.D."/>
            <person name="Zhang D."/>
            <person name="Sun W.H."/>
            <person name="Liu D.K."/>
            <person name="Li Y."/>
            <person name="Chen G.Z."/>
            <person name="Liu X.D."/>
            <person name="Liao X.Y."/>
            <person name="Jiang Y.T."/>
            <person name="Yu X."/>
            <person name="Hao Y."/>
            <person name="Huang J."/>
            <person name="Zhao X.W."/>
            <person name="Ke S."/>
            <person name="Chen Y.Y."/>
            <person name="Wu W.L."/>
            <person name="Hsu J.L."/>
            <person name="Lin Y.F."/>
            <person name="Huang M.D."/>
            <person name="Li C.Y."/>
            <person name="Huang L."/>
            <person name="Wang Z.W."/>
            <person name="Zhao X."/>
            <person name="Zhong W.Y."/>
            <person name="Peng D.H."/>
            <person name="Ahmad S."/>
            <person name="Lan S."/>
            <person name="Zhang J.S."/>
            <person name="Tsai W.C."/>
            <person name="Van de Peer Y."/>
            <person name="Liu Z.J."/>
        </authorList>
    </citation>
    <scope>NUCLEOTIDE SEQUENCE</scope>
    <source>
        <strain evidence="5">CP</strain>
    </source>
</reference>
<reference evidence="5" key="2">
    <citation type="submission" date="2023-06" db="EMBL/GenBank/DDBJ databases">
        <authorList>
            <person name="Ma L."/>
            <person name="Liu K.-W."/>
            <person name="Li Z."/>
            <person name="Hsiao Y.-Y."/>
            <person name="Qi Y."/>
            <person name="Fu T."/>
            <person name="Tang G."/>
            <person name="Zhang D."/>
            <person name="Sun W.-H."/>
            <person name="Liu D.-K."/>
            <person name="Li Y."/>
            <person name="Chen G.-Z."/>
            <person name="Liu X.-D."/>
            <person name="Liao X.-Y."/>
            <person name="Jiang Y.-T."/>
            <person name="Yu X."/>
            <person name="Hao Y."/>
            <person name="Huang J."/>
            <person name="Zhao X.-W."/>
            <person name="Ke S."/>
            <person name="Chen Y.-Y."/>
            <person name="Wu W.-L."/>
            <person name="Hsu J.-L."/>
            <person name="Lin Y.-F."/>
            <person name="Huang M.-D."/>
            <person name="Li C.-Y."/>
            <person name="Huang L."/>
            <person name="Wang Z.-W."/>
            <person name="Zhao X."/>
            <person name="Zhong W.-Y."/>
            <person name="Peng D.-H."/>
            <person name="Ahmad S."/>
            <person name="Lan S."/>
            <person name="Zhang J.-S."/>
            <person name="Tsai W.-C."/>
            <person name="Van De Peer Y."/>
            <person name="Liu Z.-J."/>
        </authorList>
    </citation>
    <scope>NUCLEOTIDE SEQUENCE</scope>
    <source>
        <strain evidence="5">CP</strain>
        <tissue evidence="5">Leaves</tissue>
    </source>
</reference>
<keyword evidence="1" id="KW-0519">Myristate</keyword>
<protein>
    <submittedName>
        <fullName evidence="5">Uncharacterized protein</fullName>
    </submittedName>
</protein>
<dbReference type="PANTHER" id="PTHR36813:SF1">
    <property type="entry name" value="TRANSMEMBRANE PROTEIN"/>
    <property type="match status" value="1"/>
</dbReference>
<feature type="region of interest" description="Disordered" evidence="4">
    <location>
        <begin position="84"/>
        <end position="109"/>
    </location>
</feature>
<evidence type="ECO:0000256" key="1">
    <source>
        <dbReference type="ARBA" id="ARBA00022707"/>
    </source>
</evidence>
<organism evidence="5 6">
    <name type="scientific">Acorus calamus</name>
    <name type="common">Sweet flag</name>
    <dbReference type="NCBI Taxonomy" id="4465"/>
    <lineage>
        <taxon>Eukaryota</taxon>
        <taxon>Viridiplantae</taxon>
        <taxon>Streptophyta</taxon>
        <taxon>Embryophyta</taxon>
        <taxon>Tracheophyta</taxon>
        <taxon>Spermatophyta</taxon>
        <taxon>Magnoliopsida</taxon>
        <taxon>Liliopsida</taxon>
        <taxon>Acoraceae</taxon>
        <taxon>Acorus</taxon>
    </lineage>
</organism>
<dbReference type="EMBL" id="JAUJYO010000005">
    <property type="protein sequence ID" value="KAK1317343.1"/>
    <property type="molecule type" value="Genomic_DNA"/>
</dbReference>
<evidence type="ECO:0000313" key="5">
    <source>
        <dbReference type="EMBL" id="KAK1317343.1"/>
    </source>
</evidence>
<feature type="compositionally biased region" description="Basic and acidic residues" evidence="4">
    <location>
        <begin position="17"/>
        <end position="44"/>
    </location>
</feature>
<evidence type="ECO:0000256" key="4">
    <source>
        <dbReference type="SAM" id="MobiDB-lite"/>
    </source>
</evidence>
<keyword evidence="3" id="KW-0449">Lipoprotein</keyword>